<keyword evidence="6 13" id="KW-0812">Transmembrane</keyword>
<evidence type="ECO:0000256" key="13">
    <source>
        <dbReference type="HAMAP-Rule" id="MF_01810"/>
    </source>
</evidence>
<evidence type="ECO:0000259" key="15">
    <source>
        <dbReference type="Pfam" id="PF14849"/>
    </source>
</evidence>
<feature type="transmembrane region" description="Helical" evidence="13">
    <location>
        <begin position="344"/>
        <end position="366"/>
    </location>
</feature>
<keyword evidence="7 13" id="KW-0653">Protein transport</keyword>
<evidence type="ECO:0000313" key="17">
    <source>
        <dbReference type="Proteomes" id="UP001331561"/>
    </source>
</evidence>
<dbReference type="InterPro" id="IPR028053">
    <property type="entry name" value="Membr_insert_YidC_N"/>
</dbReference>
<dbReference type="InterPro" id="IPR047196">
    <property type="entry name" value="YidC_ALB_C"/>
</dbReference>
<dbReference type="RefSeq" id="WP_327598016.1">
    <property type="nucleotide sequence ID" value="NZ_JAYXHS010000001.1"/>
</dbReference>
<comment type="similarity">
    <text evidence="2 13">Belongs to the OXA1/ALB3/YidC family. Type 1 subfamily.</text>
</comment>
<keyword evidence="8 13" id="KW-1133">Transmembrane helix</keyword>
<evidence type="ECO:0000256" key="12">
    <source>
        <dbReference type="ARBA" id="ARBA00033342"/>
    </source>
</evidence>
<dbReference type="PANTHER" id="PTHR12428:SF65">
    <property type="entry name" value="CYTOCHROME C OXIDASE ASSEMBLY PROTEIN COX18, MITOCHONDRIAL"/>
    <property type="match status" value="1"/>
</dbReference>
<dbReference type="HAMAP" id="MF_01810">
    <property type="entry name" value="YidC_type1"/>
    <property type="match status" value="1"/>
</dbReference>
<keyword evidence="9 13" id="KW-0472">Membrane</keyword>
<dbReference type="InterPro" id="IPR019998">
    <property type="entry name" value="Membr_insert_YidC"/>
</dbReference>
<evidence type="ECO:0000256" key="10">
    <source>
        <dbReference type="ARBA" id="ARBA00023186"/>
    </source>
</evidence>
<feature type="transmembrane region" description="Helical" evidence="13">
    <location>
        <begin position="441"/>
        <end position="462"/>
    </location>
</feature>
<accession>A0ABU6JZE4</accession>
<comment type="caution">
    <text evidence="16">The sequence shown here is derived from an EMBL/GenBank/DDBJ whole genome shotgun (WGS) entry which is preliminary data.</text>
</comment>
<proteinExistence type="inferred from homology"/>
<dbReference type="PRINTS" id="PR01900">
    <property type="entry name" value="YIDCPROTEIN"/>
</dbReference>
<dbReference type="CDD" id="cd20070">
    <property type="entry name" value="5TM_YidC_Alb3"/>
    <property type="match status" value="1"/>
</dbReference>
<evidence type="ECO:0000259" key="14">
    <source>
        <dbReference type="Pfam" id="PF02096"/>
    </source>
</evidence>
<protein>
    <recommendedName>
        <fullName evidence="3 13">Membrane protein insertase YidC</fullName>
    </recommendedName>
    <alternativeName>
        <fullName evidence="12 13">Foldase YidC</fullName>
    </alternativeName>
    <alternativeName>
        <fullName evidence="11 13">Membrane integrase YidC</fullName>
    </alternativeName>
    <alternativeName>
        <fullName evidence="13">Membrane protein YidC</fullName>
    </alternativeName>
</protein>
<organism evidence="16 17">
    <name type="scientific">Uliginosibacterium silvisoli</name>
    <dbReference type="NCBI Taxonomy" id="3114758"/>
    <lineage>
        <taxon>Bacteria</taxon>
        <taxon>Pseudomonadati</taxon>
        <taxon>Pseudomonadota</taxon>
        <taxon>Betaproteobacteria</taxon>
        <taxon>Rhodocyclales</taxon>
        <taxon>Zoogloeaceae</taxon>
        <taxon>Uliginosibacterium</taxon>
    </lineage>
</organism>
<dbReference type="InterPro" id="IPR028055">
    <property type="entry name" value="YidC/Oxa/ALB_C"/>
</dbReference>
<name>A0ABU6JZE4_9RHOO</name>
<keyword evidence="17" id="KW-1185">Reference proteome</keyword>
<dbReference type="PRINTS" id="PR00701">
    <property type="entry name" value="60KDINNERMP"/>
</dbReference>
<evidence type="ECO:0000256" key="3">
    <source>
        <dbReference type="ARBA" id="ARBA00015325"/>
    </source>
</evidence>
<dbReference type="NCBIfam" id="NF002352">
    <property type="entry name" value="PRK01318.1-3"/>
    <property type="match status" value="1"/>
</dbReference>
<evidence type="ECO:0000256" key="5">
    <source>
        <dbReference type="ARBA" id="ARBA00022475"/>
    </source>
</evidence>
<evidence type="ECO:0000256" key="6">
    <source>
        <dbReference type="ARBA" id="ARBA00022692"/>
    </source>
</evidence>
<feature type="domain" description="Membrane insertase YidC N-terminal" evidence="15">
    <location>
        <begin position="84"/>
        <end position="361"/>
    </location>
</feature>
<dbReference type="Pfam" id="PF02096">
    <property type="entry name" value="60KD_IMP"/>
    <property type="match status" value="1"/>
</dbReference>
<gene>
    <name evidence="13 16" type="primary">yidC</name>
    <name evidence="16" type="ORF">VVD49_04915</name>
</gene>
<reference evidence="16 17" key="1">
    <citation type="submission" date="2024-01" db="EMBL/GenBank/DDBJ databases">
        <title>Uliginosibacterium soil sp. nov.</title>
        <authorList>
            <person name="Lv Y."/>
        </authorList>
    </citation>
    <scope>NUCLEOTIDE SEQUENCE [LARGE SCALE GENOMIC DNA]</scope>
    <source>
        <strain evidence="16 17">H3</strain>
    </source>
</reference>
<keyword evidence="4 13" id="KW-0813">Transport</keyword>
<dbReference type="InterPro" id="IPR001708">
    <property type="entry name" value="YidC/ALB3/OXA1/COX18"/>
</dbReference>
<keyword evidence="10 13" id="KW-0143">Chaperone</keyword>
<evidence type="ECO:0000313" key="16">
    <source>
        <dbReference type="EMBL" id="MEC5385052.1"/>
    </source>
</evidence>
<feature type="transmembrane region" description="Helical" evidence="13">
    <location>
        <begin position="482"/>
        <end position="499"/>
    </location>
</feature>
<sequence>MDPKRLVLSVIFAVSVFILWENWNRYSNPPQPVTAASQAGSAASQGVPSATPGLGQSAAVAAPGAVAAVPATGTVADYKSQPRAVVKTDMIRAEVSALGGDIVHLELLKHKATGDLANNFVILDEGKVHTYIARSGLLGQGLPDHRTVFTLSTNQLELKDGQDSIELRLQAPAAANGVSVTKVLRFHRGSYVVDVSYELANTGPAALQAQAYFELARDGAAAEHTGGMIGGVSTFTGPARYTEAKHFEKIAFSDIDKGKDDSKDVTTKDGWIAMVQHYFVSAFLPKGDVERVFFTRKIADNFYGTGVKISVAVAAGQKTTVDMPLYVGPQEQKKLKALAPGLDLVVDYGWVTMIAVPLFWLLSFIHGVVGNWGWAIILLTILIKAVFFPLSAASYRSMAKMKTLMPKMKAIQERYASDKMKMNQEMMQLYKTEKVNPMGGCLPILVQIPVFMALYWTLLGAVEMRQAPWIGWIHDLSAMDPFYVLPVIMAVTMFIQSKLNPTPPDPVQAKVMMAMPLIFGVMFLWMPSGLVLYWVVNNTLSIAQQWQITRMIEGGKSK</sequence>
<dbReference type="InterPro" id="IPR038221">
    <property type="entry name" value="YidC_periplasmic_sf"/>
</dbReference>
<evidence type="ECO:0000256" key="8">
    <source>
        <dbReference type="ARBA" id="ARBA00022989"/>
    </source>
</evidence>
<evidence type="ECO:0000256" key="1">
    <source>
        <dbReference type="ARBA" id="ARBA00004429"/>
    </source>
</evidence>
<evidence type="ECO:0000256" key="4">
    <source>
        <dbReference type="ARBA" id="ARBA00022448"/>
    </source>
</evidence>
<dbReference type="Pfam" id="PF14849">
    <property type="entry name" value="YidC_periplas"/>
    <property type="match status" value="1"/>
</dbReference>
<comment type="subunit">
    <text evidence="13">Interacts with the Sec translocase complex via SecD. Specifically interacts with transmembrane segments of nascent integral membrane proteins during membrane integration.</text>
</comment>
<dbReference type="PANTHER" id="PTHR12428">
    <property type="entry name" value="OXA1"/>
    <property type="match status" value="1"/>
</dbReference>
<dbReference type="NCBIfam" id="TIGR03592">
    <property type="entry name" value="yidC_oxa1_cterm"/>
    <property type="match status" value="1"/>
</dbReference>
<feature type="transmembrane region" description="Helical" evidence="13">
    <location>
        <begin position="372"/>
        <end position="395"/>
    </location>
</feature>
<dbReference type="EMBL" id="JAYXHS010000001">
    <property type="protein sequence ID" value="MEC5385052.1"/>
    <property type="molecule type" value="Genomic_DNA"/>
</dbReference>
<comment type="function">
    <text evidence="13">Required for the insertion and/or proper folding and/or complex formation of integral membrane proteins into the membrane. Involved in integration of membrane proteins that insert both dependently and independently of the Sec translocase complex, as well as at least some lipoproteins. Aids folding of multispanning membrane proteins.</text>
</comment>
<dbReference type="CDD" id="cd19961">
    <property type="entry name" value="EcYidC-like_peri"/>
    <property type="match status" value="1"/>
</dbReference>
<feature type="domain" description="Membrane insertase YidC/Oxa/ALB C-terminal" evidence="14">
    <location>
        <begin position="372"/>
        <end position="549"/>
    </location>
</feature>
<feature type="transmembrane region" description="Helical" evidence="13">
    <location>
        <begin position="511"/>
        <end position="536"/>
    </location>
</feature>
<dbReference type="Gene3D" id="2.70.98.90">
    <property type="match status" value="1"/>
</dbReference>
<dbReference type="NCBIfam" id="TIGR03593">
    <property type="entry name" value="yidC_nterm"/>
    <property type="match status" value="1"/>
</dbReference>
<evidence type="ECO:0000256" key="11">
    <source>
        <dbReference type="ARBA" id="ARBA00033245"/>
    </source>
</evidence>
<dbReference type="Proteomes" id="UP001331561">
    <property type="component" value="Unassembled WGS sequence"/>
</dbReference>
<evidence type="ECO:0000256" key="7">
    <source>
        <dbReference type="ARBA" id="ARBA00022927"/>
    </source>
</evidence>
<keyword evidence="5 13" id="KW-1003">Cell membrane</keyword>
<evidence type="ECO:0000256" key="9">
    <source>
        <dbReference type="ARBA" id="ARBA00023136"/>
    </source>
</evidence>
<comment type="subcellular location">
    <subcellularLocation>
        <location evidence="1">Cell inner membrane</location>
        <topology evidence="1">Multi-pass membrane protein</topology>
    </subcellularLocation>
    <subcellularLocation>
        <location evidence="13">Cell membrane</location>
        <topology evidence="13">Multi-pass membrane protein</topology>
    </subcellularLocation>
</comment>
<evidence type="ECO:0000256" key="2">
    <source>
        <dbReference type="ARBA" id="ARBA00010527"/>
    </source>
</evidence>